<dbReference type="RefSeq" id="WP_058708636.1">
    <property type="nucleotide sequence ID" value="NZ_LDSI01000017.1"/>
</dbReference>
<name>A0AB34VGI9_9GAMM</name>
<evidence type="ECO:0000256" key="6">
    <source>
        <dbReference type="ARBA" id="ARBA00023136"/>
    </source>
</evidence>
<keyword evidence="8" id="KW-0813">Transport</keyword>
<feature type="transmembrane region" description="Helical" evidence="7">
    <location>
        <begin position="187"/>
        <end position="208"/>
    </location>
</feature>
<dbReference type="InterPro" id="IPR001927">
    <property type="entry name" value="Na/Gal_symport"/>
</dbReference>
<feature type="transmembrane region" description="Helical" evidence="7">
    <location>
        <begin position="87"/>
        <end position="107"/>
    </location>
</feature>
<feature type="transmembrane region" description="Helical" evidence="7">
    <location>
        <begin position="18"/>
        <end position="39"/>
    </location>
</feature>
<dbReference type="CDD" id="cd17332">
    <property type="entry name" value="MFS_MelB_like"/>
    <property type="match status" value="1"/>
</dbReference>
<feature type="transmembrane region" description="Helical" evidence="7">
    <location>
        <begin position="416"/>
        <end position="436"/>
    </location>
</feature>
<evidence type="ECO:0000313" key="8">
    <source>
        <dbReference type="EMBL" id="KTS96885.1"/>
    </source>
</evidence>
<feature type="transmembrane region" description="Helical" evidence="7">
    <location>
        <begin position="329"/>
        <end position="352"/>
    </location>
</feature>
<evidence type="ECO:0000256" key="1">
    <source>
        <dbReference type="ARBA" id="ARBA00004651"/>
    </source>
</evidence>
<feature type="transmembrane region" description="Helical" evidence="7">
    <location>
        <begin position="305"/>
        <end position="323"/>
    </location>
</feature>
<feature type="transmembrane region" description="Helical" evidence="7">
    <location>
        <begin position="119"/>
        <end position="141"/>
    </location>
</feature>
<proteinExistence type="inferred from homology"/>
<reference evidence="8 9" key="1">
    <citation type="journal article" date="2016" name="Front. Microbiol.">
        <title>Genomic Resource of Rice Seed Associated Bacteria.</title>
        <authorList>
            <person name="Midha S."/>
            <person name="Bansal K."/>
            <person name="Sharma S."/>
            <person name="Kumar N."/>
            <person name="Patil P.P."/>
            <person name="Chaudhry V."/>
            <person name="Patil P.B."/>
        </authorList>
    </citation>
    <scope>NUCLEOTIDE SEQUENCE [LARGE SCALE GENOMIC DNA]</scope>
    <source>
        <strain evidence="8 9">RSA13</strain>
    </source>
</reference>
<keyword evidence="5 7" id="KW-1133">Transmembrane helix</keyword>
<comment type="similarity">
    <text evidence="2">Belongs to the sodium:galactoside symporter (TC 2.A.2) family.</text>
</comment>
<keyword evidence="8" id="KW-0762">Sugar transport</keyword>
<dbReference type="InterPro" id="IPR036259">
    <property type="entry name" value="MFS_trans_sf"/>
</dbReference>
<dbReference type="AlphaFoldDB" id="A0AB34VGI9"/>
<dbReference type="InterPro" id="IPR039672">
    <property type="entry name" value="MFS_2"/>
</dbReference>
<dbReference type="Gene3D" id="1.20.1250.20">
    <property type="entry name" value="MFS general substrate transporter like domains"/>
    <property type="match status" value="1"/>
</dbReference>
<feature type="transmembrane region" description="Helical" evidence="7">
    <location>
        <begin position="383"/>
        <end position="404"/>
    </location>
</feature>
<dbReference type="GO" id="GO:0008643">
    <property type="term" value="P:carbohydrate transport"/>
    <property type="evidence" value="ECO:0007669"/>
    <property type="project" value="InterPro"/>
</dbReference>
<evidence type="ECO:0000313" key="9">
    <source>
        <dbReference type="Proteomes" id="UP000072520"/>
    </source>
</evidence>
<feature type="transmembrane region" description="Helical" evidence="7">
    <location>
        <begin position="162"/>
        <end position="181"/>
    </location>
</feature>
<comment type="subcellular location">
    <subcellularLocation>
        <location evidence="1">Cell membrane</location>
        <topology evidence="1">Multi-pass membrane protein</topology>
    </subcellularLocation>
</comment>
<dbReference type="PANTHER" id="PTHR11328">
    <property type="entry name" value="MAJOR FACILITATOR SUPERFAMILY DOMAIN-CONTAINING PROTEIN"/>
    <property type="match status" value="1"/>
</dbReference>
<dbReference type="InterPro" id="IPR018043">
    <property type="entry name" value="Na/Gal_symport_CS"/>
</dbReference>
<keyword evidence="6 7" id="KW-0472">Membrane</keyword>
<dbReference type="GO" id="GO:0005886">
    <property type="term" value="C:plasma membrane"/>
    <property type="evidence" value="ECO:0007669"/>
    <property type="project" value="UniProtKB-SubCell"/>
</dbReference>
<evidence type="ECO:0000256" key="5">
    <source>
        <dbReference type="ARBA" id="ARBA00022989"/>
    </source>
</evidence>
<protein>
    <submittedName>
        <fullName evidence="8">Sugar transporter</fullName>
    </submittedName>
</protein>
<dbReference type="Proteomes" id="UP000072520">
    <property type="component" value="Unassembled WGS sequence"/>
</dbReference>
<dbReference type="EMBL" id="LDSI01000017">
    <property type="protein sequence ID" value="KTS96885.1"/>
    <property type="molecule type" value="Genomic_DNA"/>
</dbReference>
<dbReference type="Pfam" id="PF13347">
    <property type="entry name" value="MFS_2"/>
    <property type="match status" value="1"/>
</dbReference>
<dbReference type="PROSITE" id="PS00872">
    <property type="entry name" value="NA_GALACTOSIDE_SYMP"/>
    <property type="match status" value="1"/>
</dbReference>
<dbReference type="GO" id="GO:0015293">
    <property type="term" value="F:symporter activity"/>
    <property type="evidence" value="ECO:0007669"/>
    <property type="project" value="InterPro"/>
</dbReference>
<feature type="transmembrane region" description="Helical" evidence="7">
    <location>
        <begin position="274"/>
        <end position="293"/>
    </location>
</feature>
<keyword evidence="3" id="KW-1003">Cell membrane</keyword>
<dbReference type="GO" id="GO:0006814">
    <property type="term" value="P:sodium ion transport"/>
    <property type="evidence" value="ECO:0007669"/>
    <property type="project" value="InterPro"/>
</dbReference>
<evidence type="ECO:0000256" key="3">
    <source>
        <dbReference type="ARBA" id="ARBA00022475"/>
    </source>
</evidence>
<comment type="caution">
    <text evidence="8">The sequence shown here is derived from an EMBL/GenBank/DDBJ whole genome shotgun (WGS) entry which is preliminary data.</text>
</comment>
<organism evidence="8 9">
    <name type="scientific">Pantoea stewartii</name>
    <dbReference type="NCBI Taxonomy" id="66269"/>
    <lineage>
        <taxon>Bacteria</taxon>
        <taxon>Pseudomonadati</taxon>
        <taxon>Pseudomonadota</taxon>
        <taxon>Gammaproteobacteria</taxon>
        <taxon>Enterobacterales</taxon>
        <taxon>Erwiniaceae</taxon>
        <taxon>Pantoea</taxon>
    </lineage>
</organism>
<accession>A0AB34VGI9</accession>
<dbReference type="SUPFAM" id="SSF103473">
    <property type="entry name" value="MFS general substrate transporter"/>
    <property type="match status" value="1"/>
</dbReference>
<dbReference type="NCBIfam" id="TIGR00792">
    <property type="entry name" value="gph"/>
    <property type="match status" value="1"/>
</dbReference>
<evidence type="ECO:0000256" key="4">
    <source>
        <dbReference type="ARBA" id="ARBA00022692"/>
    </source>
</evidence>
<sequence>MNTGSDPLTLKLPLREKFAYGIGDFGSNLMLAIGTLYLLKFYTDELGMPAWYGGMIFLVAKFFTALTDMFTGIVLDSRRTIGTKGKFRPFILYFSLPVALVAAAQFVAHDLSLTCKTAVATALFMLFGLFYSLMNCSYGAMVPAITRNPTERAHLAAWRQGGATLGLLVCTVGFMPIQSLFVGKSALGYQVAAAVFVTGGLLCMGLCYSGVKERYVEVTPAHHKPGVATAFRAIFHNPPLRTLCLANLCTLAAFNIKLAIQVYYTQYVLNDVSLLSWMGFFSMGCILAGVLLVPAAVKRWGKKQVYLGGLVFWAVGDLCNFLWGSTSLMFVLFSCMAFFGTAFVNSLNWALVPDTVEYGEWKTGIRAEGACYTGYTFFRKISAAMAGFLPGLMLTQIGYVPNALQSDATLAGLRQLIFIWPCTLAIAAALIMGWGYRLNEARFARIVAAINQRKRHALAPAAIPTRNEACVQVTGEEKP</sequence>
<keyword evidence="4 7" id="KW-0812">Transmembrane</keyword>
<feature type="transmembrane region" description="Helical" evidence="7">
    <location>
        <begin position="51"/>
        <end position="75"/>
    </location>
</feature>
<gene>
    <name evidence="8" type="ORF">RSA13_12310</name>
</gene>
<dbReference type="PANTHER" id="PTHR11328:SF43">
    <property type="entry name" value="SULFOQUINOVOSE IMPORTER-RELATED"/>
    <property type="match status" value="1"/>
</dbReference>
<feature type="transmembrane region" description="Helical" evidence="7">
    <location>
        <begin position="242"/>
        <end position="262"/>
    </location>
</feature>
<evidence type="ECO:0000256" key="2">
    <source>
        <dbReference type="ARBA" id="ARBA00009617"/>
    </source>
</evidence>
<evidence type="ECO:0000256" key="7">
    <source>
        <dbReference type="SAM" id="Phobius"/>
    </source>
</evidence>